<dbReference type="InterPro" id="IPR003675">
    <property type="entry name" value="Rce1/LyrA-like_dom"/>
</dbReference>
<accession>A0A3D8L735</accession>
<dbReference type="PANTHER" id="PTHR35797">
    <property type="entry name" value="PROTEASE-RELATED"/>
    <property type="match status" value="1"/>
</dbReference>
<feature type="transmembrane region" description="Helical" evidence="1">
    <location>
        <begin position="88"/>
        <end position="110"/>
    </location>
</feature>
<dbReference type="PANTHER" id="PTHR35797:SF1">
    <property type="entry name" value="PROTEASE"/>
    <property type="match status" value="1"/>
</dbReference>
<keyword evidence="3" id="KW-0482">Metalloprotease</keyword>
<name>A0A3D8L735_9BACT</name>
<dbReference type="Proteomes" id="UP000256708">
    <property type="component" value="Unassembled WGS sequence"/>
</dbReference>
<organism evidence="3 4">
    <name type="scientific">Pontibacter diazotrophicus</name>
    <dbReference type="NCBI Taxonomy" id="1400979"/>
    <lineage>
        <taxon>Bacteria</taxon>
        <taxon>Pseudomonadati</taxon>
        <taxon>Bacteroidota</taxon>
        <taxon>Cytophagia</taxon>
        <taxon>Cytophagales</taxon>
        <taxon>Hymenobacteraceae</taxon>
        <taxon>Pontibacter</taxon>
    </lineage>
</organism>
<proteinExistence type="predicted"/>
<keyword evidence="3" id="KW-0645">Protease</keyword>
<keyword evidence="3" id="KW-0378">Hydrolase</keyword>
<feature type="transmembrane region" description="Helical" evidence="1">
    <location>
        <begin position="130"/>
        <end position="152"/>
    </location>
</feature>
<feature type="transmembrane region" description="Helical" evidence="1">
    <location>
        <begin position="223"/>
        <end position="241"/>
    </location>
</feature>
<evidence type="ECO:0000256" key="1">
    <source>
        <dbReference type="SAM" id="Phobius"/>
    </source>
</evidence>
<feature type="transmembrane region" description="Helical" evidence="1">
    <location>
        <begin position="42"/>
        <end position="62"/>
    </location>
</feature>
<protein>
    <submittedName>
        <fullName evidence="3">CPBP family intramembrane metalloprotease</fullName>
    </submittedName>
</protein>
<evidence type="ECO:0000313" key="3">
    <source>
        <dbReference type="EMBL" id="RDV13225.1"/>
    </source>
</evidence>
<evidence type="ECO:0000259" key="2">
    <source>
        <dbReference type="Pfam" id="PF02517"/>
    </source>
</evidence>
<dbReference type="GO" id="GO:0008237">
    <property type="term" value="F:metallopeptidase activity"/>
    <property type="evidence" value="ECO:0007669"/>
    <property type="project" value="UniProtKB-KW"/>
</dbReference>
<keyword evidence="4" id="KW-1185">Reference proteome</keyword>
<dbReference type="InterPro" id="IPR042150">
    <property type="entry name" value="MmRce1-like"/>
</dbReference>
<keyword evidence="1" id="KW-0472">Membrane</keyword>
<feature type="transmembrane region" description="Helical" evidence="1">
    <location>
        <begin position="18"/>
        <end position="36"/>
    </location>
</feature>
<keyword evidence="1" id="KW-1133">Transmembrane helix</keyword>
<gene>
    <name evidence="3" type="ORF">DXT99_20745</name>
</gene>
<feature type="domain" description="CAAX prenyl protease 2/Lysostaphin resistance protein A-like" evidence="2">
    <location>
        <begin position="129"/>
        <end position="235"/>
    </location>
</feature>
<feature type="transmembrane region" description="Helical" evidence="1">
    <location>
        <begin position="164"/>
        <end position="184"/>
    </location>
</feature>
<evidence type="ECO:0000313" key="4">
    <source>
        <dbReference type="Proteomes" id="UP000256708"/>
    </source>
</evidence>
<dbReference type="GO" id="GO:0006508">
    <property type="term" value="P:proteolysis"/>
    <property type="evidence" value="ECO:0007669"/>
    <property type="project" value="UniProtKB-KW"/>
</dbReference>
<dbReference type="GO" id="GO:0004175">
    <property type="term" value="F:endopeptidase activity"/>
    <property type="evidence" value="ECO:0007669"/>
    <property type="project" value="UniProtKB-ARBA"/>
</dbReference>
<keyword evidence="1" id="KW-0812">Transmembrane</keyword>
<dbReference type="AlphaFoldDB" id="A0A3D8L735"/>
<feature type="transmembrane region" description="Helical" evidence="1">
    <location>
        <begin position="196"/>
        <end position="216"/>
    </location>
</feature>
<dbReference type="Pfam" id="PF02517">
    <property type="entry name" value="Rce1-like"/>
    <property type="match status" value="1"/>
</dbReference>
<comment type="caution">
    <text evidence="3">The sequence shown here is derived from an EMBL/GenBank/DDBJ whole genome shotgun (WGS) entry which is preliminary data.</text>
</comment>
<reference evidence="4" key="1">
    <citation type="submission" date="2018-08" db="EMBL/GenBank/DDBJ databases">
        <authorList>
            <person name="Liu Z.-W."/>
            <person name="Du Z.-J."/>
        </authorList>
    </citation>
    <scope>NUCLEOTIDE SEQUENCE [LARGE SCALE GENOMIC DNA]</scope>
    <source>
        <strain evidence="4">H4X</strain>
    </source>
</reference>
<dbReference type="GO" id="GO:0080120">
    <property type="term" value="P:CAAX-box protein maturation"/>
    <property type="evidence" value="ECO:0007669"/>
    <property type="project" value="UniProtKB-ARBA"/>
</dbReference>
<sequence>MENQAAAPVSKRKHIRTFFSLTFIFSWLVWGAIILFKPAEDLILPLIFLGAFGPTFVAIYLVQRYGSSAEKLDFWKRVGSFTRINWKWYLFILLIFPAILFIGYPVYSLLGGEVPSADAFTGGIETPTDFIFLLSIMLLGGPLAEELGWRGYALDPLQQKWGPIKASIVLGIIWVAWHLPLFFIEGTSQHAKGFGVAFWSWSFQIVAISIIFTWVYNNTRRSILAAVLLHLMANMAYPTNLDPLGEAIFTAVRLLIVLAIIIPWIQKPKPEEKRSTVAIDATLPGLPLPDAALKNG</sequence>
<dbReference type="OrthoDB" id="9777755at2"/>
<dbReference type="EMBL" id="QRGR01000027">
    <property type="protein sequence ID" value="RDV13225.1"/>
    <property type="molecule type" value="Genomic_DNA"/>
</dbReference>
<feature type="transmembrane region" description="Helical" evidence="1">
    <location>
        <begin position="247"/>
        <end position="265"/>
    </location>
</feature>